<dbReference type="RefSeq" id="WP_013003627.1">
    <property type="nucleotide sequence ID" value="NC_013929.1"/>
</dbReference>
<proteinExistence type="predicted"/>
<keyword evidence="2" id="KW-1185">Reference proteome</keyword>
<protein>
    <submittedName>
        <fullName evidence="1">Uncharacterized protein</fullName>
    </submittedName>
</protein>
<dbReference type="EMBL" id="FN554889">
    <property type="protein sequence ID" value="CBG73066.1"/>
    <property type="molecule type" value="Genomic_DNA"/>
</dbReference>
<evidence type="ECO:0000313" key="1">
    <source>
        <dbReference type="EMBL" id="CBG73066.1"/>
    </source>
</evidence>
<dbReference type="STRING" id="680198.SCAB_60471"/>
<dbReference type="HOGENOM" id="CLU_1884711_0_0_11"/>
<dbReference type="GeneID" id="24311120"/>
<organism evidence="1 2">
    <name type="scientific">Streptomyces scabiei (strain 87.22)</name>
    <dbReference type="NCBI Taxonomy" id="680198"/>
    <lineage>
        <taxon>Bacteria</taxon>
        <taxon>Bacillati</taxon>
        <taxon>Actinomycetota</taxon>
        <taxon>Actinomycetes</taxon>
        <taxon>Kitasatosporales</taxon>
        <taxon>Streptomycetaceae</taxon>
        <taxon>Streptomyces</taxon>
    </lineage>
</organism>
<accession>C9Z8X7</accession>
<evidence type="ECO:0000313" key="2">
    <source>
        <dbReference type="Proteomes" id="UP000001444"/>
    </source>
</evidence>
<dbReference type="AlphaFoldDB" id="C9Z8X7"/>
<reference evidence="1 2" key="1">
    <citation type="journal article" date="2010" name="Mol. Plant Microbe Interact.">
        <title>Streptomyces scabies 87-22 contains a coronafacic acid-like biosynthetic cluster that contributes to plant-microbe interactions.</title>
        <authorList>
            <person name="Bignell D.R."/>
            <person name="Seipke R.F."/>
            <person name="Huguet-Tapia J.C."/>
            <person name="Chambers A.H."/>
            <person name="Parry R.J."/>
            <person name="Loria R."/>
        </authorList>
    </citation>
    <scope>NUCLEOTIDE SEQUENCE [LARGE SCALE GENOMIC DNA]</scope>
    <source>
        <strain evidence="1 2">87.22</strain>
    </source>
</reference>
<dbReference type="KEGG" id="scb:SCAB_60471"/>
<gene>
    <name evidence="1" type="ordered locus">SCAB_60471</name>
</gene>
<sequence>MPEPLTHQYLKEIQARIAAAPMGPWDVEPSEHGVPDQVGPIAYLQTWADNEQLPTVEFIGHARTDLPALLGEVSRLATEAEALRAEVAAARRFAEDMRGYCSPHNVSAMYAERLVDAMDRARLPERSKAGAPRGR</sequence>
<dbReference type="Proteomes" id="UP000001444">
    <property type="component" value="Chromosome"/>
</dbReference>
<name>C9Z8X7_STRSW</name>